<dbReference type="PANTHER" id="PTHR24252:SF7">
    <property type="entry name" value="HYALIN"/>
    <property type="match status" value="1"/>
</dbReference>
<dbReference type="InterPro" id="IPR043504">
    <property type="entry name" value="Peptidase_S1_PA_chymotrypsin"/>
</dbReference>
<dbReference type="Pfam" id="PF00431">
    <property type="entry name" value="CUB"/>
    <property type="match status" value="1"/>
</dbReference>
<dbReference type="SUPFAM" id="SSF49854">
    <property type="entry name" value="Spermadhesin, CUB domain"/>
    <property type="match status" value="1"/>
</dbReference>
<organism evidence="13 14">
    <name type="scientific">Meganyctiphanes norvegica</name>
    <name type="common">Northern krill</name>
    <name type="synonym">Thysanopoda norvegica</name>
    <dbReference type="NCBI Taxonomy" id="48144"/>
    <lineage>
        <taxon>Eukaryota</taxon>
        <taxon>Metazoa</taxon>
        <taxon>Ecdysozoa</taxon>
        <taxon>Arthropoda</taxon>
        <taxon>Crustacea</taxon>
        <taxon>Multicrustacea</taxon>
        <taxon>Malacostraca</taxon>
        <taxon>Eumalacostraca</taxon>
        <taxon>Eucarida</taxon>
        <taxon>Euphausiacea</taxon>
        <taxon>Euphausiidae</taxon>
        <taxon>Meganyctiphanes</taxon>
    </lineage>
</organism>
<feature type="non-terminal residue" evidence="13">
    <location>
        <position position="1"/>
    </location>
</feature>
<dbReference type="InterPro" id="IPR001314">
    <property type="entry name" value="Peptidase_S1A"/>
</dbReference>
<dbReference type="PROSITE" id="PS00135">
    <property type="entry name" value="TRYPSIN_SER"/>
    <property type="match status" value="1"/>
</dbReference>
<dbReference type="Pfam" id="PF00089">
    <property type="entry name" value="Trypsin"/>
    <property type="match status" value="1"/>
</dbReference>
<evidence type="ECO:0000256" key="7">
    <source>
        <dbReference type="ARBA" id="ARBA00023157"/>
    </source>
</evidence>
<evidence type="ECO:0000313" key="13">
    <source>
        <dbReference type="EMBL" id="CAL4063215.1"/>
    </source>
</evidence>
<evidence type="ECO:0000256" key="9">
    <source>
        <dbReference type="RuleBase" id="RU363034"/>
    </source>
</evidence>
<dbReference type="PANTHER" id="PTHR24252">
    <property type="entry name" value="ACROSIN-RELATED"/>
    <property type="match status" value="1"/>
</dbReference>
<dbReference type="FunFam" id="2.40.10.10:FF:000077">
    <property type="entry name" value="Predicted protein"/>
    <property type="match status" value="1"/>
</dbReference>
<evidence type="ECO:0000256" key="4">
    <source>
        <dbReference type="ARBA" id="ARBA00022801"/>
    </source>
</evidence>
<feature type="transmembrane region" description="Helical" evidence="10">
    <location>
        <begin position="20"/>
        <end position="42"/>
    </location>
</feature>
<dbReference type="GO" id="GO:0004252">
    <property type="term" value="F:serine-type endopeptidase activity"/>
    <property type="evidence" value="ECO:0007669"/>
    <property type="project" value="InterPro"/>
</dbReference>
<keyword evidence="3" id="KW-0732">Signal</keyword>
<dbReference type="InterPro" id="IPR009003">
    <property type="entry name" value="Peptidase_S1_PA"/>
</dbReference>
<dbReference type="EMBL" id="CAXKWB010001055">
    <property type="protein sequence ID" value="CAL4063215.1"/>
    <property type="molecule type" value="Genomic_DNA"/>
</dbReference>
<dbReference type="CDD" id="cd00190">
    <property type="entry name" value="Tryp_SPc"/>
    <property type="match status" value="1"/>
</dbReference>
<keyword evidence="10" id="KW-0472">Membrane</keyword>
<dbReference type="SMART" id="SM00042">
    <property type="entry name" value="CUB"/>
    <property type="match status" value="1"/>
</dbReference>
<feature type="domain" description="CUB" evidence="11">
    <location>
        <begin position="65"/>
        <end position="175"/>
    </location>
</feature>
<dbReference type="GO" id="GO:0006508">
    <property type="term" value="P:proteolysis"/>
    <property type="evidence" value="ECO:0007669"/>
    <property type="project" value="UniProtKB-KW"/>
</dbReference>
<dbReference type="Proteomes" id="UP001497623">
    <property type="component" value="Unassembled WGS sequence"/>
</dbReference>
<evidence type="ECO:0008006" key="15">
    <source>
        <dbReference type="Google" id="ProtNLM"/>
    </source>
</evidence>
<protein>
    <recommendedName>
        <fullName evidence="15">Trypsin</fullName>
    </recommendedName>
</protein>
<proteinExistence type="inferred from homology"/>
<dbReference type="CDD" id="cd00041">
    <property type="entry name" value="CUB"/>
    <property type="match status" value="1"/>
</dbReference>
<dbReference type="PROSITE" id="PS01180">
    <property type="entry name" value="CUB"/>
    <property type="match status" value="1"/>
</dbReference>
<dbReference type="InterPro" id="IPR033116">
    <property type="entry name" value="TRYPSIN_SER"/>
</dbReference>
<keyword evidence="2 9" id="KW-0645">Protease</keyword>
<sequence length="454" mass="48126">EEVTATTTRPSNTNRAMMAMLQQLLGLVLLLALVEEINFLALNDDQMHRNGNWSIEPRASGTYSCSRRPRLVTLNPGDVATFTSPGYPSPYTSRNSCGWKFRTSQSSDLITITCSTFSVQTPSRGRCRDYLALGRGKYCGSNGPVGVTVSRYLKLWFKSDRRNNFAGFSCTATVAGTVVTTAAPVVTTVAPVVTTAAPVVSGRCVCGTVNRGSRIVGGVTTEVNEYPWQVALVSRGGSGVYCGGSLINDRWVLTAAHCTQSGVAQVLLGNHLQSQTDADEIRVNVRRVVDHPNYNSRNQDNDFSLLELATPVDLDTVDPEIRPVCLPSASNPTQYEGVPAVVSGWGTTSSGGSQPNALRETTVTTMSNAQCNQAYGGAILSSMICASSPGRDSCQGDSGGPLVRNVGGYFNLIGVVSWGSGCADPSFPGVYSRVTNAINWITSTSSSGTTCAPP</sequence>
<dbReference type="AlphaFoldDB" id="A0AAV2PTR0"/>
<evidence type="ECO:0000256" key="2">
    <source>
        <dbReference type="ARBA" id="ARBA00022670"/>
    </source>
</evidence>
<keyword evidence="5 9" id="KW-0720">Serine protease</keyword>
<dbReference type="InterPro" id="IPR000859">
    <property type="entry name" value="CUB_dom"/>
</dbReference>
<reference evidence="13 14" key="1">
    <citation type="submission" date="2024-05" db="EMBL/GenBank/DDBJ databases">
        <authorList>
            <person name="Wallberg A."/>
        </authorList>
    </citation>
    <scope>NUCLEOTIDE SEQUENCE [LARGE SCALE GENOMIC DNA]</scope>
</reference>
<evidence type="ECO:0000256" key="8">
    <source>
        <dbReference type="PROSITE-ProRule" id="PRU00059"/>
    </source>
</evidence>
<keyword evidence="7" id="KW-1015">Disulfide bond</keyword>
<evidence type="ECO:0000259" key="12">
    <source>
        <dbReference type="PROSITE" id="PS50240"/>
    </source>
</evidence>
<comment type="similarity">
    <text evidence="1">Belongs to the peptidase S1 family.</text>
</comment>
<keyword evidence="4 9" id="KW-0378">Hydrolase</keyword>
<keyword evidence="10" id="KW-0812">Transmembrane</keyword>
<evidence type="ECO:0000256" key="1">
    <source>
        <dbReference type="ARBA" id="ARBA00007664"/>
    </source>
</evidence>
<dbReference type="InterPro" id="IPR018114">
    <property type="entry name" value="TRYPSIN_HIS"/>
</dbReference>
<dbReference type="InterPro" id="IPR001254">
    <property type="entry name" value="Trypsin_dom"/>
</dbReference>
<gene>
    <name evidence="13" type="ORF">MNOR_LOCUS3178</name>
</gene>
<dbReference type="PROSITE" id="PS50240">
    <property type="entry name" value="TRYPSIN_DOM"/>
    <property type="match status" value="1"/>
</dbReference>
<name>A0AAV2PTR0_MEGNR</name>
<accession>A0AAV2PTR0</accession>
<evidence type="ECO:0000256" key="3">
    <source>
        <dbReference type="ARBA" id="ARBA00022729"/>
    </source>
</evidence>
<evidence type="ECO:0000313" key="14">
    <source>
        <dbReference type="Proteomes" id="UP001497623"/>
    </source>
</evidence>
<keyword evidence="6" id="KW-0865">Zymogen</keyword>
<comment type="caution">
    <text evidence="8">Lacks conserved residue(s) required for the propagation of feature annotation.</text>
</comment>
<evidence type="ECO:0000256" key="6">
    <source>
        <dbReference type="ARBA" id="ARBA00023145"/>
    </source>
</evidence>
<dbReference type="Gene3D" id="2.60.120.290">
    <property type="entry name" value="Spermadhesin, CUB domain"/>
    <property type="match status" value="1"/>
</dbReference>
<keyword evidence="14" id="KW-1185">Reference proteome</keyword>
<evidence type="ECO:0000256" key="5">
    <source>
        <dbReference type="ARBA" id="ARBA00022825"/>
    </source>
</evidence>
<dbReference type="Gene3D" id="2.40.10.10">
    <property type="entry name" value="Trypsin-like serine proteases"/>
    <property type="match status" value="1"/>
</dbReference>
<comment type="caution">
    <text evidence="13">The sequence shown here is derived from an EMBL/GenBank/DDBJ whole genome shotgun (WGS) entry which is preliminary data.</text>
</comment>
<dbReference type="InterPro" id="IPR035914">
    <property type="entry name" value="Sperma_CUB_dom_sf"/>
</dbReference>
<dbReference type="SUPFAM" id="SSF50494">
    <property type="entry name" value="Trypsin-like serine proteases"/>
    <property type="match status" value="1"/>
</dbReference>
<evidence type="ECO:0000256" key="10">
    <source>
        <dbReference type="SAM" id="Phobius"/>
    </source>
</evidence>
<feature type="domain" description="Peptidase S1" evidence="12">
    <location>
        <begin position="215"/>
        <end position="446"/>
    </location>
</feature>
<dbReference type="SMART" id="SM00020">
    <property type="entry name" value="Tryp_SPc"/>
    <property type="match status" value="1"/>
</dbReference>
<keyword evidence="10" id="KW-1133">Transmembrane helix</keyword>
<dbReference type="PROSITE" id="PS00134">
    <property type="entry name" value="TRYPSIN_HIS"/>
    <property type="match status" value="1"/>
</dbReference>
<dbReference type="PRINTS" id="PR00722">
    <property type="entry name" value="CHYMOTRYPSIN"/>
</dbReference>
<evidence type="ECO:0000259" key="11">
    <source>
        <dbReference type="PROSITE" id="PS01180"/>
    </source>
</evidence>